<dbReference type="InterPro" id="IPR032635">
    <property type="entry name" value="Anti_2"/>
</dbReference>
<keyword evidence="3" id="KW-1185">Reference proteome</keyword>
<reference evidence="2 3" key="1">
    <citation type="submission" date="2019-03" db="EMBL/GenBank/DDBJ databases">
        <title>Genomic Encyclopedia of Type Strains, Phase IV (KMG-IV): sequencing the most valuable type-strain genomes for metagenomic binning, comparative biology and taxonomic classification.</title>
        <authorList>
            <person name="Goeker M."/>
        </authorList>
    </citation>
    <scope>NUCLEOTIDE SEQUENCE [LARGE SCALE GENOMIC DNA]</scope>
    <source>
        <strain evidence="2 3">DSM 18401</strain>
    </source>
</reference>
<comment type="caution">
    <text evidence="2">The sequence shown here is derived from an EMBL/GenBank/DDBJ whole genome shotgun (WGS) entry which is preliminary data.</text>
</comment>
<accession>A0A4R2D1V3</accession>
<dbReference type="PROSITE" id="PS51257">
    <property type="entry name" value="PROKAR_LIPOPROTEIN"/>
    <property type="match status" value="1"/>
</dbReference>
<dbReference type="Pfam" id="PF16998">
    <property type="entry name" value="17kDa_Anti_2"/>
    <property type="match status" value="1"/>
</dbReference>
<protein>
    <submittedName>
        <fullName evidence="2">Outer membrane surface antigen</fullName>
    </submittedName>
</protein>
<proteinExistence type="predicted"/>
<feature type="domain" description="Surface antigen" evidence="1">
    <location>
        <begin position="37"/>
        <end position="145"/>
    </location>
</feature>
<name>A0A4R2D1V3_SHIGR</name>
<sequence>MDVIAKSRAQTKPYPAHCLAVVVVTLCGASLSGCMSGLDIFDGSKVDTVRTSAVPSGTERLTDEITVRNAVSSADLARTGGSPIPWANSASGSAGVISSIAENRDNAGRPCRDFVTTRHSYQGIANYSGRTCLGSSGEWLLLAFDLQG</sequence>
<evidence type="ECO:0000313" key="2">
    <source>
        <dbReference type="EMBL" id="TCN45764.1"/>
    </source>
</evidence>
<dbReference type="RefSeq" id="WP_380685475.1">
    <property type="nucleotide sequence ID" value="NZ_BAABEI010000012.1"/>
</dbReference>
<organism evidence="2 3">
    <name type="scientific">Shinella granuli</name>
    <dbReference type="NCBI Taxonomy" id="323621"/>
    <lineage>
        <taxon>Bacteria</taxon>
        <taxon>Pseudomonadati</taxon>
        <taxon>Pseudomonadota</taxon>
        <taxon>Alphaproteobacteria</taxon>
        <taxon>Hyphomicrobiales</taxon>
        <taxon>Rhizobiaceae</taxon>
        <taxon>Shinella</taxon>
    </lineage>
</organism>
<gene>
    <name evidence="2" type="ORF">EV665_106242</name>
</gene>
<evidence type="ECO:0000259" key="1">
    <source>
        <dbReference type="Pfam" id="PF16998"/>
    </source>
</evidence>
<dbReference type="EMBL" id="SLVX01000006">
    <property type="protein sequence ID" value="TCN45764.1"/>
    <property type="molecule type" value="Genomic_DNA"/>
</dbReference>
<dbReference type="Proteomes" id="UP000295351">
    <property type="component" value="Unassembled WGS sequence"/>
</dbReference>
<evidence type="ECO:0000313" key="3">
    <source>
        <dbReference type="Proteomes" id="UP000295351"/>
    </source>
</evidence>
<dbReference type="AlphaFoldDB" id="A0A4R2D1V3"/>